<evidence type="ECO:0000259" key="7">
    <source>
        <dbReference type="PROSITE" id="PS50885"/>
    </source>
</evidence>
<dbReference type="Pfam" id="PF00015">
    <property type="entry name" value="MCPsignal"/>
    <property type="match status" value="1"/>
</dbReference>
<evidence type="ECO:0000313" key="8">
    <source>
        <dbReference type="EMBL" id="AVQ03048.1"/>
    </source>
</evidence>
<dbReference type="Gene3D" id="6.10.340.10">
    <property type="match status" value="1"/>
</dbReference>
<keyword evidence="5" id="KW-0472">Membrane</keyword>
<feature type="domain" description="Methyl-accepting transducer" evidence="6">
    <location>
        <begin position="204"/>
        <end position="433"/>
    </location>
</feature>
<dbReference type="CDD" id="cd11386">
    <property type="entry name" value="MCP_signal"/>
    <property type="match status" value="1"/>
</dbReference>
<evidence type="ECO:0000313" key="9">
    <source>
        <dbReference type="Proteomes" id="UP000240527"/>
    </source>
</evidence>
<dbReference type="PROSITE" id="PS50111">
    <property type="entry name" value="CHEMOTAXIS_TRANSDUC_2"/>
    <property type="match status" value="1"/>
</dbReference>
<dbReference type="PANTHER" id="PTHR43531:SF11">
    <property type="entry name" value="METHYL-ACCEPTING CHEMOTAXIS PROTEIN 3"/>
    <property type="match status" value="1"/>
</dbReference>
<dbReference type="InterPro" id="IPR051310">
    <property type="entry name" value="MCP_chemotaxis"/>
</dbReference>
<protein>
    <submittedName>
        <fullName evidence="8">Methyl-accepting chemotaxis protein</fullName>
    </submittedName>
</protein>
<sequence length="505" mass="52768">MSRRSTIARKLILTTGLTMGVLLIAAAGGVSLQAGGSPGVALTLLAAGGVFTVAVLIALALTAKAVVKKPLGGLSRSVDALSAGRYDQAVYGTEHNDEIGVVARALDGFRNTLADGERQKAEREAQWAAAEAEHHRQAQEAAAQAAAQARAEDALGEGLERLAEGDLIWRMREDAFQGDAVQMPRDFNAAVETLQATLAGILGAARNIRGGCVEMGEAAEDLAQRTERQASGLAQTAASLDQLTATVKRSAEGAERARQVTITAKAAAERSGAVVNEAVEAMGGIEKSSQSITQIIGVIDEIAFQTNLLALNAGVEAARAGDAGRGFAVVAQEVRALAQRSADAAKEIKGLITASSDQVGKGVKLVGETGDTLREILVQVAEINELVGDIAASSKEQATGLAEVNHAVNQMDQVIQQNAAMVQQSSAASRALADEAAELERLVGRYQVGAEVHEMPARVERRPAAPPQRPTVAAPTRESFRQRYVQGANALKVAPSSRPGEWEEF</sequence>
<dbReference type="EMBL" id="CP027850">
    <property type="protein sequence ID" value="AVQ03048.1"/>
    <property type="molecule type" value="Genomic_DNA"/>
</dbReference>
<dbReference type="InterPro" id="IPR003660">
    <property type="entry name" value="HAMP_dom"/>
</dbReference>
<keyword evidence="5" id="KW-1133">Transmembrane helix</keyword>
<dbReference type="Gene3D" id="1.10.287.950">
    <property type="entry name" value="Methyl-accepting chemotaxis protein"/>
    <property type="match status" value="1"/>
</dbReference>
<feature type="domain" description="HAMP" evidence="7">
    <location>
        <begin position="146"/>
        <end position="199"/>
    </location>
</feature>
<evidence type="ECO:0000256" key="5">
    <source>
        <dbReference type="SAM" id="Phobius"/>
    </source>
</evidence>
<organism evidence="8 9">
    <name type="scientific">Caulobacter segnis</name>
    <dbReference type="NCBI Taxonomy" id="88688"/>
    <lineage>
        <taxon>Bacteria</taxon>
        <taxon>Pseudomonadati</taxon>
        <taxon>Pseudomonadota</taxon>
        <taxon>Alphaproteobacteria</taxon>
        <taxon>Caulobacterales</taxon>
        <taxon>Caulobacteraceae</taxon>
        <taxon>Caulobacter</taxon>
    </lineage>
</organism>
<evidence type="ECO:0000259" key="6">
    <source>
        <dbReference type="PROSITE" id="PS50111"/>
    </source>
</evidence>
<accession>A0ABN5IVH4</accession>
<keyword evidence="1" id="KW-0145">Chemotaxis</keyword>
<evidence type="ECO:0000256" key="3">
    <source>
        <dbReference type="PROSITE-ProRule" id="PRU00284"/>
    </source>
</evidence>
<dbReference type="SUPFAM" id="SSF58104">
    <property type="entry name" value="Methyl-accepting chemotaxis protein (MCP) signaling domain"/>
    <property type="match status" value="1"/>
</dbReference>
<evidence type="ECO:0000256" key="2">
    <source>
        <dbReference type="ARBA" id="ARBA00029447"/>
    </source>
</evidence>
<dbReference type="SMART" id="SM00304">
    <property type="entry name" value="HAMP"/>
    <property type="match status" value="2"/>
</dbReference>
<feature type="region of interest" description="Disordered" evidence="4">
    <location>
        <begin position="457"/>
        <end position="479"/>
    </location>
</feature>
<gene>
    <name evidence="8" type="ORF">B7G68_15030</name>
</gene>
<keyword evidence="3" id="KW-0807">Transducer</keyword>
<feature type="domain" description="HAMP" evidence="7">
    <location>
        <begin position="65"/>
        <end position="118"/>
    </location>
</feature>
<keyword evidence="9" id="KW-1185">Reference proteome</keyword>
<feature type="transmembrane region" description="Helical" evidence="5">
    <location>
        <begin position="12"/>
        <end position="34"/>
    </location>
</feature>
<evidence type="ECO:0000256" key="1">
    <source>
        <dbReference type="ARBA" id="ARBA00022500"/>
    </source>
</evidence>
<name>A0ABN5IVH4_9CAUL</name>
<dbReference type="PRINTS" id="PR00260">
    <property type="entry name" value="CHEMTRNSDUCR"/>
</dbReference>
<comment type="similarity">
    <text evidence="2">Belongs to the methyl-accepting chemotaxis (MCP) protein family.</text>
</comment>
<dbReference type="SMART" id="SM00283">
    <property type="entry name" value="MA"/>
    <property type="match status" value="1"/>
</dbReference>
<keyword evidence="5" id="KW-0812">Transmembrane</keyword>
<dbReference type="InterPro" id="IPR004089">
    <property type="entry name" value="MCPsignal_dom"/>
</dbReference>
<dbReference type="PANTHER" id="PTHR43531">
    <property type="entry name" value="PROTEIN ICFG"/>
    <property type="match status" value="1"/>
</dbReference>
<evidence type="ECO:0000256" key="4">
    <source>
        <dbReference type="SAM" id="MobiDB-lite"/>
    </source>
</evidence>
<dbReference type="InterPro" id="IPR004090">
    <property type="entry name" value="Chemotax_Me-accpt_rcpt"/>
</dbReference>
<proteinExistence type="inferred from homology"/>
<reference evidence="8 9" key="1">
    <citation type="journal article" date="2015" name="Biotechnol. Bioeng.">
        <title>Genome sequence and phenotypic characterization of Caulobacter segnis.</title>
        <authorList>
            <person name="Patel S."/>
            <person name="Fletcher B."/>
            <person name="Scott D.C."/>
            <person name="Ely B."/>
        </authorList>
    </citation>
    <scope>NUCLEOTIDE SEQUENCE [LARGE SCALE GENOMIC DNA]</scope>
    <source>
        <strain evidence="8 9">TK0059</strain>
    </source>
</reference>
<dbReference type="PROSITE" id="PS50885">
    <property type="entry name" value="HAMP"/>
    <property type="match status" value="2"/>
</dbReference>
<dbReference type="Proteomes" id="UP000240527">
    <property type="component" value="Chromosome"/>
</dbReference>
<feature type="transmembrane region" description="Helical" evidence="5">
    <location>
        <begin position="40"/>
        <end position="61"/>
    </location>
</feature>